<comment type="similarity">
    <text evidence="1 7">Belongs to the glycosyl hydrolase 43 family.</text>
</comment>
<feature type="active site" description="Proton donor" evidence="5">
    <location>
        <position position="198"/>
    </location>
</feature>
<dbReference type="AlphaFoldDB" id="A0A0A0BD44"/>
<proteinExistence type="inferred from homology"/>
<evidence type="ECO:0000256" key="6">
    <source>
        <dbReference type="PIRSR" id="PIRSR606710-2"/>
    </source>
</evidence>
<feature type="site" description="Important for catalytic activity, responsible for pKa modulation of the active site Glu and correct orientation of both the proton donor and substrate" evidence="6">
    <location>
        <position position="137"/>
    </location>
</feature>
<sequence>MSFVNPVVLQRADPCVLLHDGTYYFTASHPQYDRVVLRRAGHLDDLQDAEEVTIWERHADGPMSHLIWAPELHRVDGRWYVYLAAAPHDHGTADVPGAAETFDHRIYVLENAAEDPFTGEWVERGQVDTGWESFALDATSVVLDGSQYLVWAQQDVAIPGHSNLYIARMANPWTLATPAVLLSRPEFDWEVRGFSVNEGPSVLVHGGRVYLTYSGAATGIDYAMGLLTASADADLLDPASWTKSPDPVFVSSPENGQYGPGHNSFTQTPDGDVVLVYHARTYTEITVDPLFDPNRHARAQVLPFDADGNPVWGVPVPDTRPTPTSIEVLGPRGLPLPA</sequence>
<dbReference type="Gene3D" id="2.115.10.20">
    <property type="entry name" value="Glycosyl hydrolase domain, family 43"/>
    <property type="match status" value="1"/>
</dbReference>
<protein>
    <submittedName>
        <fullName evidence="8">Alpha-N-arabinofuranosidase</fullName>
    </submittedName>
</protein>
<dbReference type="SUPFAM" id="SSF75005">
    <property type="entry name" value="Arabinanase/levansucrase/invertase"/>
    <property type="match status" value="1"/>
</dbReference>
<accession>A0A0A0BD44</accession>
<dbReference type="GO" id="GO:0005975">
    <property type="term" value="P:carbohydrate metabolic process"/>
    <property type="evidence" value="ECO:0007669"/>
    <property type="project" value="InterPro"/>
</dbReference>
<evidence type="ECO:0000256" key="4">
    <source>
        <dbReference type="ARBA" id="ARBA00023295"/>
    </source>
</evidence>
<keyword evidence="2" id="KW-0732">Signal</keyword>
<dbReference type="PANTHER" id="PTHR43817:SF1">
    <property type="entry name" value="HYDROLASE, FAMILY 43, PUTATIVE (AFU_ORTHOLOGUE AFUA_3G01660)-RELATED"/>
    <property type="match status" value="1"/>
</dbReference>
<evidence type="ECO:0000256" key="5">
    <source>
        <dbReference type="PIRSR" id="PIRSR606710-1"/>
    </source>
</evidence>
<reference evidence="8 9" key="1">
    <citation type="submission" date="2013-10" db="EMBL/GenBank/DDBJ databases">
        <authorList>
            <person name="Wang G."/>
            <person name="Zhuang W."/>
        </authorList>
    </citation>
    <scope>NUCLEOTIDE SEQUENCE [LARGE SCALE GENOMIC DNA]</scope>
    <source>
        <strain evidence="8 9">DSM 20118</strain>
    </source>
</reference>
<evidence type="ECO:0000256" key="3">
    <source>
        <dbReference type="ARBA" id="ARBA00022801"/>
    </source>
</evidence>
<keyword evidence="3 7" id="KW-0378">Hydrolase</keyword>
<evidence type="ECO:0000256" key="7">
    <source>
        <dbReference type="RuleBase" id="RU361187"/>
    </source>
</evidence>
<organism evidence="8 9">
    <name type="scientific">Cellulomonas cellasea DSM 20118</name>
    <dbReference type="NCBI Taxonomy" id="1408250"/>
    <lineage>
        <taxon>Bacteria</taxon>
        <taxon>Bacillati</taxon>
        <taxon>Actinomycetota</taxon>
        <taxon>Actinomycetes</taxon>
        <taxon>Micrococcales</taxon>
        <taxon>Cellulomonadaceae</taxon>
        <taxon>Cellulomonas</taxon>
    </lineage>
</organism>
<dbReference type="EMBL" id="AXNT01000003">
    <property type="protein sequence ID" value="KGM03829.1"/>
    <property type="molecule type" value="Genomic_DNA"/>
</dbReference>
<evidence type="ECO:0000256" key="1">
    <source>
        <dbReference type="ARBA" id="ARBA00009865"/>
    </source>
</evidence>
<dbReference type="STRING" id="1408250.Q760_10190"/>
<dbReference type="InterPro" id="IPR016828">
    <property type="entry name" value="Alpha-L-arabinofuranosidase"/>
</dbReference>
<dbReference type="PIRSF" id="PIRSF025414">
    <property type="entry name" value="Alpha-L-arabinofuranosidase"/>
    <property type="match status" value="1"/>
</dbReference>
<gene>
    <name evidence="8" type="ORF">Q760_10190</name>
</gene>
<dbReference type="RefSeq" id="WP_034624560.1">
    <property type="nucleotide sequence ID" value="NZ_AXNT01000003.1"/>
</dbReference>
<dbReference type="InterPro" id="IPR023296">
    <property type="entry name" value="Glyco_hydro_beta-prop_sf"/>
</dbReference>
<evidence type="ECO:0000313" key="8">
    <source>
        <dbReference type="EMBL" id="KGM03829.1"/>
    </source>
</evidence>
<dbReference type="InterPro" id="IPR006710">
    <property type="entry name" value="Glyco_hydro_43"/>
</dbReference>
<dbReference type="Proteomes" id="UP000029833">
    <property type="component" value="Unassembled WGS sequence"/>
</dbReference>
<keyword evidence="9" id="KW-1185">Reference proteome</keyword>
<dbReference type="Pfam" id="PF04616">
    <property type="entry name" value="Glyco_hydro_43"/>
    <property type="match status" value="1"/>
</dbReference>
<keyword evidence="4 7" id="KW-0326">Glycosidase</keyword>
<dbReference type="PANTHER" id="PTHR43817">
    <property type="entry name" value="GLYCOSYL HYDROLASE"/>
    <property type="match status" value="1"/>
</dbReference>
<dbReference type="CDD" id="cd18817">
    <property type="entry name" value="GH43f_LbAraf43-like"/>
    <property type="match status" value="1"/>
</dbReference>
<comment type="caution">
    <text evidence="8">The sequence shown here is derived from an EMBL/GenBank/DDBJ whole genome shotgun (WGS) entry which is preliminary data.</text>
</comment>
<dbReference type="GO" id="GO:0004553">
    <property type="term" value="F:hydrolase activity, hydrolyzing O-glycosyl compounds"/>
    <property type="evidence" value="ECO:0007669"/>
    <property type="project" value="InterPro"/>
</dbReference>
<evidence type="ECO:0000256" key="2">
    <source>
        <dbReference type="ARBA" id="ARBA00022729"/>
    </source>
</evidence>
<name>A0A0A0BD44_9CELL</name>
<dbReference type="OrthoDB" id="177947at2"/>
<evidence type="ECO:0000313" key="9">
    <source>
        <dbReference type="Proteomes" id="UP000029833"/>
    </source>
</evidence>
<feature type="active site" description="Proton acceptor" evidence="5">
    <location>
        <position position="13"/>
    </location>
</feature>